<keyword evidence="2" id="KW-1185">Reference proteome</keyword>
<proteinExistence type="predicted"/>
<protein>
    <submittedName>
        <fullName evidence="1">Uncharacterized protein</fullName>
    </submittedName>
</protein>
<gene>
    <name evidence="1" type="ORF">RRG08_004676</name>
</gene>
<comment type="caution">
    <text evidence="1">The sequence shown here is derived from an EMBL/GenBank/DDBJ whole genome shotgun (WGS) entry which is preliminary data.</text>
</comment>
<evidence type="ECO:0000313" key="2">
    <source>
        <dbReference type="Proteomes" id="UP001283361"/>
    </source>
</evidence>
<sequence length="84" mass="9474">MVRGRCSNLGKAPETWALRFTTTCYFVCSRLSQIRAALPRSIKLKFAKLLSYALKIGQAPHHLTLYASIDWETSLMGFSDKGFC</sequence>
<evidence type="ECO:0000313" key="1">
    <source>
        <dbReference type="EMBL" id="KAK3784493.1"/>
    </source>
</evidence>
<dbReference type="EMBL" id="JAWDGP010002239">
    <property type="protein sequence ID" value="KAK3784493.1"/>
    <property type="molecule type" value="Genomic_DNA"/>
</dbReference>
<dbReference type="Proteomes" id="UP001283361">
    <property type="component" value="Unassembled WGS sequence"/>
</dbReference>
<dbReference type="AlphaFoldDB" id="A0AAE1AAU8"/>
<reference evidence="1" key="1">
    <citation type="journal article" date="2023" name="G3 (Bethesda)">
        <title>A reference genome for the long-term kleptoplast-retaining sea slug Elysia crispata morphotype clarki.</title>
        <authorList>
            <person name="Eastman K.E."/>
            <person name="Pendleton A.L."/>
            <person name="Shaikh M.A."/>
            <person name="Suttiyut T."/>
            <person name="Ogas R."/>
            <person name="Tomko P."/>
            <person name="Gavelis G."/>
            <person name="Widhalm J.R."/>
            <person name="Wisecaver J.H."/>
        </authorList>
    </citation>
    <scope>NUCLEOTIDE SEQUENCE</scope>
    <source>
        <strain evidence="1">ECLA1</strain>
    </source>
</reference>
<name>A0AAE1AAU8_9GAST</name>
<accession>A0AAE1AAU8</accession>
<organism evidence="1 2">
    <name type="scientific">Elysia crispata</name>
    <name type="common">lettuce slug</name>
    <dbReference type="NCBI Taxonomy" id="231223"/>
    <lineage>
        <taxon>Eukaryota</taxon>
        <taxon>Metazoa</taxon>
        <taxon>Spiralia</taxon>
        <taxon>Lophotrochozoa</taxon>
        <taxon>Mollusca</taxon>
        <taxon>Gastropoda</taxon>
        <taxon>Heterobranchia</taxon>
        <taxon>Euthyneura</taxon>
        <taxon>Panpulmonata</taxon>
        <taxon>Sacoglossa</taxon>
        <taxon>Placobranchoidea</taxon>
        <taxon>Plakobranchidae</taxon>
        <taxon>Elysia</taxon>
    </lineage>
</organism>